<evidence type="ECO:0000313" key="2">
    <source>
        <dbReference type="EMBL" id="SCF42336.1"/>
    </source>
</evidence>
<dbReference type="AlphaFoldDB" id="A0A1C5AB38"/>
<accession>A0A1C5AB38</accession>
<evidence type="ECO:0000313" key="3">
    <source>
        <dbReference type="Proteomes" id="UP000198253"/>
    </source>
</evidence>
<proteinExistence type="predicted"/>
<keyword evidence="3" id="KW-1185">Reference proteome</keyword>
<gene>
    <name evidence="2" type="ORF">GA0070618_6645</name>
</gene>
<reference evidence="3" key="1">
    <citation type="submission" date="2016-06" db="EMBL/GenBank/DDBJ databases">
        <authorList>
            <person name="Varghese N."/>
            <person name="Submissions Spin"/>
        </authorList>
    </citation>
    <scope>NUCLEOTIDE SEQUENCE [LARGE SCALE GENOMIC DNA]</scope>
    <source>
        <strain evidence="3">DSM 43816</strain>
    </source>
</reference>
<name>A0A1C5AB38_MICEC</name>
<evidence type="ECO:0008006" key="4">
    <source>
        <dbReference type="Google" id="ProtNLM"/>
    </source>
</evidence>
<feature type="region of interest" description="Disordered" evidence="1">
    <location>
        <begin position="97"/>
        <end position="130"/>
    </location>
</feature>
<sequence>MKVRHPDPRAATLAVVRALFPAVAFGTKRLDDFAEDDVPALPYAMVASDGAFVRQPTTLVATVRVAVWGESDAAGYDLADDLHATLLGYEGGSEVRGFGPLTGPLPTEDPDTGQPLTSFTVSARLRPRSP</sequence>
<dbReference type="InParanoid" id="A0A1C5AB38"/>
<dbReference type="Proteomes" id="UP000198253">
    <property type="component" value="Chromosome I"/>
</dbReference>
<dbReference type="EMBL" id="LT607413">
    <property type="protein sequence ID" value="SCF42336.1"/>
    <property type="molecule type" value="Genomic_DNA"/>
</dbReference>
<protein>
    <recommendedName>
        <fullName evidence="4">DUF3168 domain-containing protein</fullName>
    </recommendedName>
</protein>
<organism evidence="2 3">
    <name type="scientific">Micromonospora echinospora</name>
    <name type="common">Micromonospora purpurea</name>
    <dbReference type="NCBI Taxonomy" id="1877"/>
    <lineage>
        <taxon>Bacteria</taxon>
        <taxon>Bacillati</taxon>
        <taxon>Actinomycetota</taxon>
        <taxon>Actinomycetes</taxon>
        <taxon>Micromonosporales</taxon>
        <taxon>Micromonosporaceae</taxon>
        <taxon>Micromonospora</taxon>
    </lineage>
</organism>
<evidence type="ECO:0000256" key="1">
    <source>
        <dbReference type="SAM" id="MobiDB-lite"/>
    </source>
</evidence>